<dbReference type="InterPro" id="IPR052109">
    <property type="entry name" value="SRRM_Domain-Containing"/>
</dbReference>
<accession>A0A0N1IIG1</accession>
<feature type="compositionally biased region" description="Gly residues" evidence="1">
    <location>
        <begin position="170"/>
        <end position="188"/>
    </location>
</feature>
<evidence type="ECO:0000256" key="1">
    <source>
        <dbReference type="SAM" id="MobiDB-lite"/>
    </source>
</evidence>
<feature type="region of interest" description="Disordered" evidence="1">
    <location>
        <begin position="1028"/>
        <end position="1056"/>
    </location>
</feature>
<dbReference type="OrthoDB" id="273828at2759"/>
<feature type="region of interest" description="Disordered" evidence="1">
    <location>
        <begin position="1"/>
        <end position="20"/>
    </location>
</feature>
<feature type="compositionally biased region" description="Basic and acidic residues" evidence="1">
    <location>
        <begin position="625"/>
        <end position="635"/>
    </location>
</feature>
<dbReference type="EMBL" id="LJSK01000237">
    <property type="protein sequence ID" value="KPI84711.1"/>
    <property type="molecule type" value="Genomic_DNA"/>
</dbReference>
<feature type="region of interest" description="Disordered" evidence="1">
    <location>
        <begin position="156"/>
        <end position="196"/>
    </location>
</feature>
<comment type="caution">
    <text evidence="2">The sequence shown here is derived from an EMBL/GenBank/DDBJ whole genome shotgun (WGS) entry which is preliminary data.</text>
</comment>
<gene>
    <name evidence="2" type="ORF">ABL78_6233</name>
</gene>
<feature type="region of interest" description="Disordered" evidence="1">
    <location>
        <begin position="576"/>
        <end position="781"/>
    </location>
</feature>
<feature type="compositionally biased region" description="Basic residues" evidence="1">
    <location>
        <begin position="746"/>
        <end position="756"/>
    </location>
</feature>
<sequence length="1236" mass="132417">MDFAFPSFTRASTDLPFSQPPQKSLLELVIEAKGRLGLVPQRKPEKRLPGGSFSAFSESDEESEGAEDGDTPSAGDTTAVLTTRTAWVPPTHLLDYFFSAPFMQSFLALHCISSSRPAAVLAPPLLTVHDAQLHPVVEAALCSAFQGANAYSHSTRSDGIACGRSRAGRGRGGQQRGGGDPSNWGGRGGHGRADDALPNRDAAAVLGTIVSASTASLPLWEVAKLEQLKSIVFGDPFDGLHRLQRDGDAEDTDQGREAASGVTAPLPTMTSAATGTVAQRVLFRGLQQVALPALLLGDHVLLSGPRGLGKRTAVLLAAAANVLTIGTAATCGVTRDGESCEAQGKGEECDQAAADCETAKTEDKTSGSNDEGGPSTVRVTGEEVKQEPTGEALDARGTPADAEIEVQTPLPAEDSVYTKEGSPAPRALLVMSSYADVIASAQWLESVFGSEAFVPYTFQKDDCTLQLLFEDAGAASATERRDYAAAAVPAVDDVQRSPAYLAPPTAVEPLPFITDVAMTQETALPVDPTQAGPVLGAVGSILGASDSPDISELAALVQESPLPLDIAAVPAETKMREVTREVRKRRCRSSSCRSDSNRHRSHRPKDGDRRGRYSEDDSEEDRDTTDDYHSKDRRSSRSHRHRGDRHSCHVSGGSSSRTHHHHRRHRSHRDRTASIEDEAECDHRHHRSSRSGGDRRDGDEKGSSHSRRHHHHRSSSRSGHRRERLYDSDNEGNGRDYYDSKDDSRRHRRRRDRNRSRGSSEEESKKKPAAPSLAAESAEVGPAPRAAAALSVRPPSITSGGEVPGCEAASFITPPTLTPPAVSADAVLSSGAASSTPPAPTAHSTLDPLLDDPRAWLPAVLRQRIPIIITTYRSLQTAMEVVGGEATALPPLEHVRVAGLIELGRALAPPLKQNFSHAWWVSLVNALDVDCQFMATADRSGADVMGFLSSTVIPDAGEHLLHVEQRDTSIWALMDVQLYPVPVVVAAAPTEGSADAAADRRPKISGEDIDAAKLTHLFSLVCERMASDDGGSSHGADADTTAVTAQREEEGHKSGHHSCQGARVVVVCCNRREQSLILTHLSHLFRDQAQDGRAGLIRLTDSAETLRHGGAEVVVLTDAQLADVRVLRDMHQCTQVDLILHFSLPRQVMIQLEKQEIAAVLAQRGRAVLGHSKPFCSRRWWCSLGQPPTAAELSPSSSSSEFAPVKVVCQVMLTEHNMKGRVGACMLEVLSEVSAG</sequence>
<evidence type="ECO:0000313" key="2">
    <source>
        <dbReference type="EMBL" id="KPI84711.1"/>
    </source>
</evidence>
<feature type="compositionally biased region" description="Basic and acidic residues" evidence="1">
    <location>
        <begin position="692"/>
        <end position="703"/>
    </location>
</feature>
<dbReference type="AlphaFoldDB" id="A0A0N1IIG1"/>
<protein>
    <submittedName>
        <fullName evidence="2">Uncharacterized protein</fullName>
    </submittedName>
</protein>
<feature type="region of interest" description="Disordered" evidence="1">
    <location>
        <begin position="40"/>
        <end position="77"/>
    </location>
</feature>
<feature type="compositionally biased region" description="Basic and acidic residues" evidence="1">
    <location>
        <begin position="604"/>
        <end position="615"/>
    </location>
</feature>
<feature type="compositionally biased region" description="Basic residues" evidence="1">
    <location>
        <begin position="657"/>
        <end position="669"/>
    </location>
</feature>
<dbReference type="VEuPathDB" id="TriTrypDB:Lsey_0237_0060"/>
<feature type="compositionally biased region" description="Low complexity" evidence="1">
    <location>
        <begin position="769"/>
        <end position="781"/>
    </location>
</feature>
<feature type="compositionally biased region" description="Polar residues" evidence="1">
    <location>
        <begin position="9"/>
        <end position="20"/>
    </location>
</feature>
<feature type="compositionally biased region" description="Acidic residues" evidence="1">
    <location>
        <begin position="58"/>
        <end position="70"/>
    </location>
</feature>
<proteinExistence type="predicted"/>
<keyword evidence="3" id="KW-1185">Reference proteome</keyword>
<feature type="compositionally biased region" description="Basic and acidic residues" evidence="1">
    <location>
        <begin position="724"/>
        <end position="745"/>
    </location>
</feature>
<feature type="compositionally biased region" description="Low complexity" evidence="1">
    <location>
        <begin position="1028"/>
        <end position="1039"/>
    </location>
</feature>
<dbReference type="PANTHER" id="PTHR34755">
    <property type="entry name" value="SERINE/ARGININE REPETITIVE MATRIX PROTEIN 3-RELATED"/>
    <property type="match status" value="1"/>
</dbReference>
<dbReference type="PANTHER" id="PTHR34755:SF4">
    <property type="entry name" value="F-BOX DOMAIN-CONTAINING PROTEIN"/>
    <property type="match status" value="1"/>
</dbReference>
<feature type="compositionally biased region" description="Basic residues" evidence="1">
    <location>
        <begin position="704"/>
        <end position="723"/>
    </location>
</feature>
<dbReference type="Proteomes" id="UP000038009">
    <property type="component" value="Unassembled WGS sequence"/>
</dbReference>
<feature type="region of interest" description="Disordered" evidence="1">
    <location>
        <begin position="243"/>
        <end position="262"/>
    </location>
</feature>
<feature type="region of interest" description="Disordered" evidence="1">
    <location>
        <begin position="359"/>
        <end position="395"/>
    </location>
</feature>
<evidence type="ECO:0000313" key="3">
    <source>
        <dbReference type="Proteomes" id="UP000038009"/>
    </source>
</evidence>
<reference evidence="2 3" key="1">
    <citation type="journal article" date="2015" name="PLoS Pathog.">
        <title>Leptomonas seymouri: Adaptations to the Dixenous Life Cycle Analyzed by Genome Sequencing, Transcriptome Profiling and Co-infection with Leishmania donovani.</title>
        <authorList>
            <person name="Kraeva N."/>
            <person name="Butenko A."/>
            <person name="Hlavacova J."/>
            <person name="Kostygov A."/>
            <person name="Myskova J."/>
            <person name="Grybchuk D."/>
            <person name="Lestinova T."/>
            <person name="Votypka J."/>
            <person name="Volf P."/>
            <person name="Opperdoes F."/>
            <person name="Flegontov P."/>
            <person name="Lukes J."/>
            <person name="Yurchenko V."/>
        </authorList>
    </citation>
    <scope>NUCLEOTIDE SEQUENCE [LARGE SCALE GENOMIC DNA]</scope>
    <source>
        <strain evidence="2 3">ATCC 30220</strain>
    </source>
</reference>
<organism evidence="2 3">
    <name type="scientific">Leptomonas seymouri</name>
    <dbReference type="NCBI Taxonomy" id="5684"/>
    <lineage>
        <taxon>Eukaryota</taxon>
        <taxon>Discoba</taxon>
        <taxon>Euglenozoa</taxon>
        <taxon>Kinetoplastea</taxon>
        <taxon>Metakinetoplastina</taxon>
        <taxon>Trypanosomatida</taxon>
        <taxon>Trypanosomatidae</taxon>
        <taxon>Leishmaniinae</taxon>
        <taxon>Leptomonas</taxon>
    </lineage>
</organism>
<name>A0A0N1IIG1_LEPSE</name>
<dbReference type="OMA" id="LDVECQF"/>